<accession>A0ABP8MFW3</accession>
<organism evidence="1 2">
    <name type="scientific">Novipirellula rosea</name>
    <dbReference type="NCBI Taxonomy" id="1031540"/>
    <lineage>
        <taxon>Bacteria</taxon>
        <taxon>Pseudomonadati</taxon>
        <taxon>Planctomycetota</taxon>
        <taxon>Planctomycetia</taxon>
        <taxon>Pirellulales</taxon>
        <taxon>Pirellulaceae</taxon>
        <taxon>Novipirellula</taxon>
    </lineage>
</organism>
<dbReference type="Proteomes" id="UP001500840">
    <property type="component" value="Unassembled WGS sequence"/>
</dbReference>
<proteinExistence type="predicted"/>
<dbReference type="SUPFAM" id="SSF48371">
    <property type="entry name" value="ARM repeat"/>
    <property type="match status" value="1"/>
</dbReference>
<keyword evidence="2" id="KW-1185">Reference proteome</keyword>
<dbReference type="InterPro" id="IPR011989">
    <property type="entry name" value="ARM-like"/>
</dbReference>
<dbReference type="EMBL" id="BAABGA010000017">
    <property type="protein sequence ID" value="GAA4448424.1"/>
    <property type="molecule type" value="Genomic_DNA"/>
</dbReference>
<dbReference type="Pfam" id="PF03130">
    <property type="entry name" value="HEAT_PBS"/>
    <property type="match status" value="1"/>
</dbReference>
<evidence type="ECO:0008006" key="3">
    <source>
        <dbReference type="Google" id="ProtNLM"/>
    </source>
</evidence>
<dbReference type="InterPro" id="IPR004155">
    <property type="entry name" value="PBS_lyase_HEAT"/>
</dbReference>
<gene>
    <name evidence="1" type="ORF">GCM10023156_11520</name>
</gene>
<dbReference type="InterPro" id="IPR016024">
    <property type="entry name" value="ARM-type_fold"/>
</dbReference>
<evidence type="ECO:0000313" key="2">
    <source>
        <dbReference type="Proteomes" id="UP001500840"/>
    </source>
</evidence>
<evidence type="ECO:0000313" key="1">
    <source>
        <dbReference type="EMBL" id="GAA4448424.1"/>
    </source>
</evidence>
<dbReference type="Gene3D" id="1.25.10.10">
    <property type="entry name" value="Leucine-rich Repeat Variant"/>
    <property type="match status" value="1"/>
</dbReference>
<name>A0ABP8MFW3_9BACT</name>
<protein>
    <recommendedName>
        <fullName evidence="3">HEAT repeat protein</fullName>
    </recommendedName>
</protein>
<dbReference type="SMART" id="SM00567">
    <property type="entry name" value="EZ_HEAT"/>
    <property type="match status" value="3"/>
</dbReference>
<reference evidence="2" key="1">
    <citation type="journal article" date="2019" name="Int. J. Syst. Evol. Microbiol.">
        <title>The Global Catalogue of Microorganisms (GCM) 10K type strain sequencing project: providing services to taxonomists for standard genome sequencing and annotation.</title>
        <authorList>
            <consortium name="The Broad Institute Genomics Platform"/>
            <consortium name="The Broad Institute Genome Sequencing Center for Infectious Disease"/>
            <person name="Wu L."/>
            <person name="Ma J."/>
        </authorList>
    </citation>
    <scope>NUCLEOTIDE SEQUENCE [LARGE SCALE GENOMIC DNA]</scope>
    <source>
        <strain evidence="2">JCM 17759</strain>
    </source>
</reference>
<comment type="caution">
    <text evidence="1">The sequence shown here is derived from an EMBL/GenBank/DDBJ whole genome shotgun (WGS) entry which is preliminary data.</text>
</comment>
<sequence>MLMDVSKVPEFLRPLVPYVERWTAIGNDEVQARLAAARSDQAKMDDTRRFGELFTPELQEECALWTDREPITESEETSAFYFAIGVLDELDLLQSDEDRNTVNSHIEALTKFGSYRLASERMHAAKFLADFGDHASSAIEPLRTALDDEDHRVRVWAHYALYKIGGGDQAHIESIRDYLHDADNEVRTEAAPALGRIGPDAACGIPVLVDLIEDPRQDDFDVPVFMETLASIGADKSLAKETIKRATQSDSEWIRKEASEILKSMTDD</sequence>